<dbReference type="Proteomes" id="UP001549106">
    <property type="component" value="Unassembled WGS sequence"/>
</dbReference>
<organism evidence="3 4">
    <name type="scientific">Blautia caecimuris</name>
    <dbReference type="NCBI Taxonomy" id="1796615"/>
    <lineage>
        <taxon>Bacteria</taxon>
        <taxon>Bacillati</taxon>
        <taxon>Bacillota</taxon>
        <taxon>Clostridia</taxon>
        <taxon>Lachnospirales</taxon>
        <taxon>Lachnospiraceae</taxon>
        <taxon>Blautia</taxon>
    </lineage>
</organism>
<gene>
    <name evidence="3" type="ORF">ABID24_000047</name>
</gene>
<evidence type="ECO:0000313" key="3">
    <source>
        <dbReference type="EMBL" id="MET3748831.1"/>
    </source>
</evidence>
<feature type="transmembrane region" description="Helical" evidence="1">
    <location>
        <begin position="61"/>
        <end position="85"/>
    </location>
</feature>
<protein>
    <submittedName>
        <fullName evidence="3">Membrane protein YvbJ</fullName>
    </submittedName>
</protein>
<dbReference type="InterPro" id="IPR038587">
    <property type="entry name" value="Ribosomal_eL40_sf"/>
</dbReference>
<dbReference type="EMBL" id="JBEPMJ010000001">
    <property type="protein sequence ID" value="MET3748831.1"/>
    <property type="molecule type" value="Genomic_DNA"/>
</dbReference>
<accession>A0ABV2LX94</accession>
<keyword evidence="1" id="KW-1133">Transmembrane helix</keyword>
<dbReference type="RefSeq" id="WP_257463665.1">
    <property type="nucleotide sequence ID" value="NZ_BAABXP010000002.1"/>
</dbReference>
<evidence type="ECO:0000259" key="2">
    <source>
        <dbReference type="Pfam" id="PF13240"/>
    </source>
</evidence>
<sequence>MFCRKCGIDNPEGARYCRRCGEPLEGSRTSSGGTSSVPPASRKISVEDLPVEYRPIGMWGYFGYSLLFAIPFVGWIIALVFAFGVNPNVNLKNFARAYFCSLIVACVFLFLVSVSGCSLLSAMM</sequence>
<proteinExistence type="predicted"/>
<dbReference type="Pfam" id="PF13240">
    <property type="entry name" value="Zn_Ribbon_1"/>
    <property type="match status" value="1"/>
</dbReference>
<evidence type="ECO:0000256" key="1">
    <source>
        <dbReference type="SAM" id="Phobius"/>
    </source>
</evidence>
<reference evidence="3 4" key="1">
    <citation type="submission" date="2024-06" db="EMBL/GenBank/DDBJ databases">
        <title>Genomic Encyclopedia of Type Strains, Phase IV (KMG-IV): sequencing the most valuable type-strain genomes for metagenomic binning, comparative biology and taxonomic classification.</title>
        <authorList>
            <person name="Goeker M."/>
        </authorList>
    </citation>
    <scope>NUCLEOTIDE SEQUENCE [LARGE SCALE GENOMIC DNA]</scope>
    <source>
        <strain evidence="3 4">DSM 29492</strain>
    </source>
</reference>
<feature type="domain" description="Zinc-ribbon" evidence="2">
    <location>
        <begin position="2"/>
        <end position="24"/>
    </location>
</feature>
<keyword evidence="1" id="KW-0812">Transmembrane</keyword>
<keyword evidence="4" id="KW-1185">Reference proteome</keyword>
<dbReference type="Gene3D" id="4.10.1060.50">
    <property type="match status" value="1"/>
</dbReference>
<dbReference type="InterPro" id="IPR026870">
    <property type="entry name" value="Zinc_ribbon_dom"/>
</dbReference>
<comment type="caution">
    <text evidence="3">The sequence shown here is derived from an EMBL/GenBank/DDBJ whole genome shotgun (WGS) entry which is preliminary data.</text>
</comment>
<keyword evidence="1" id="KW-0472">Membrane</keyword>
<name>A0ABV2LX94_9FIRM</name>
<feature type="transmembrane region" description="Helical" evidence="1">
    <location>
        <begin position="97"/>
        <end position="123"/>
    </location>
</feature>
<evidence type="ECO:0000313" key="4">
    <source>
        <dbReference type="Proteomes" id="UP001549106"/>
    </source>
</evidence>